<organism evidence="1 2">
    <name type="scientific">Gossypium australe</name>
    <dbReference type="NCBI Taxonomy" id="47621"/>
    <lineage>
        <taxon>Eukaryota</taxon>
        <taxon>Viridiplantae</taxon>
        <taxon>Streptophyta</taxon>
        <taxon>Embryophyta</taxon>
        <taxon>Tracheophyta</taxon>
        <taxon>Spermatophyta</taxon>
        <taxon>Magnoliopsida</taxon>
        <taxon>eudicotyledons</taxon>
        <taxon>Gunneridae</taxon>
        <taxon>Pentapetalae</taxon>
        <taxon>rosids</taxon>
        <taxon>malvids</taxon>
        <taxon>Malvales</taxon>
        <taxon>Malvaceae</taxon>
        <taxon>Malvoideae</taxon>
        <taxon>Gossypium</taxon>
    </lineage>
</organism>
<dbReference type="EMBL" id="SMMG02000009">
    <property type="protein sequence ID" value="KAA3462726.1"/>
    <property type="molecule type" value="Genomic_DNA"/>
</dbReference>
<keyword evidence="2" id="KW-1185">Reference proteome</keyword>
<proteinExistence type="predicted"/>
<evidence type="ECO:0000313" key="2">
    <source>
        <dbReference type="Proteomes" id="UP000325315"/>
    </source>
</evidence>
<name>A0A5B6V0R0_9ROSI</name>
<protein>
    <submittedName>
        <fullName evidence="1">Uncharacterized protein</fullName>
    </submittedName>
</protein>
<dbReference type="OrthoDB" id="1183284at2759"/>
<sequence>MSLDPIDATLREGLNSNVIENDEPNIINIHSTNAWHDLNIGNLCLCGGDLGKIKERHHFNFNQS</sequence>
<dbReference type="AlphaFoldDB" id="A0A5B6V0R0"/>
<evidence type="ECO:0000313" key="1">
    <source>
        <dbReference type="EMBL" id="KAA3462726.1"/>
    </source>
</evidence>
<gene>
    <name evidence="1" type="ORF">EPI10_029188</name>
</gene>
<accession>A0A5B6V0R0</accession>
<reference evidence="2" key="1">
    <citation type="journal article" date="2019" name="Plant Biotechnol. J.">
        <title>Genome sequencing of the Australian wild diploid species Gossypium australe highlights disease resistance and delayed gland morphogenesis.</title>
        <authorList>
            <person name="Cai Y."/>
            <person name="Cai X."/>
            <person name="Wang Q."/>
            <person name="Wang P."/>
            <person name="Zhang Y."/>
            <person name="Cai C."/>
            <person name="Xu Y."/>
            <person name="Wang K."/>
            <person name="Zhou Z."/>
            <person name="Wang C."/>
            <person name="Geng S."/>
            <person name="Li B."/>
            <person name="Dong Q."/>
            <person name="Hou Y."/>
            <person name="Wang H."/>
            <person name="Ai P."/>
            <person name="Liu Z."/>
            <person name="Yi F."/>
            <person name="Sun M."/>
            <person name="An G."/>
            <person name="Cheng J."/>
            <person name="Zhang Y."/>
            <person name="Shi Q."/>
            <person name="Xie Y."/>
            <person name="Shi X."/>
            <person name="Chang Y."/>
            <person name="Huang F."/>
            <person name="Chen Y."/>
            <person name="Hong S."/>
            <person name="Mi L."/>
            <person name="Sun Q."/>
            <person name="Zhang L."/>
            <person name="Zhou B."/>
            <person name="Peng R."/>
            <person name="Zhang X."/>
            <person name="Liu F."/>
        </authorList>
    </citation>
    <scope>NUCLEOTIDE SEQUENCE [LARGE SCALE GENOMIC DNA]</scope>
    <source>
        <strain evidence="2">cv. PA1801</strain>
    </source>
</reference>
<dbReference type="Proteomes" id="UP000325315">
    <property type="component" value="Unassembled WGS sequence"/>
</dbReference>
<comment type="caution">
    <text evidence="1">The sequence shown here is derived from an EMBL/GenBank/DDBJ whole genome shotgun (WGS) entry which is preliminary data.</text>
</comment>